<dbReference type="RefSeq" id="WP_245690048.1">
    <property type="nucleotide sequence ID" value="NZ_FNFL01000001.1"/>
</dbReference>
<comment type="cofactor">
    <cofactor evidence="1">
        <name>Zn(2+)</name>
        <dbReference type="ChEBI" id="CHEBI:29105"/>
    </cofactor>
</comment>
<dbReference type="PROSITE" id="PS00758">
    <property type="entry name" value="ARGE_DAPE_CPG2_1"/>
    <property type="match status" value="1"/>
</dbReference>
<dbReference type="PANTHER" id="PTHR43808">
    <property type="entry name" value="ACETYLORNITHINE DEACETYLASE"/>
    <property type="match status" value="1"/>
</dbReference>
<dbReference type="STRING" id="407036.SAMN05216243_0834"/>
<name>A0A1G8WJC6_9BACI</name>
<evidence type="ECO:0000256" key="2">
    <source>
        <dbReference type="ARBA" id="ARBA00022723"/>
    </source>
</evidence>
<evidence type="ECO:0000256" key="3">
    <source>
        <dbReference type="ARBA" id="ARBA00022801"/>
    </source>
</evidence>
<sequence>MDLEKRLEAQMPEMKDMLEQLVNTDSNTYDKKGVDSIGNLLKDKFEELGMYVHIHREKEHGNNLEVKADRGSDPKILIVAHMDTVFPAGTAQERPFEIIDDKAYGPGVSDEKASHVSVLYALKALKESGSHAYKNVHVIFNSDEEIGSPTSKPLIKKAANNKHFSLVVESGRPGDAVVSQRKGVGRFDLEVEGKGAHAGVEPELGRSAINELSHKVIKLQDLNNYEEGLSVNVGLFNGGTSSNTVPPDADAKVDVRVKDKQQAKEVTKEISDIADQDIVEGTSTKIEGGMAQPPMEKTEETEKLLEVIRAAGKELGMSVKDESTGGASDAAYTADEGVPTVDGMGPLGEFSHSLTEEYVDLKTFPKRTALLARSIELLTNNRNKEQ</sequence>
<evidence type="ECO:0000313" key="8">
    <source>
        <dbReference type="Proteomes" id="UP000198694"/>
    </source>
</evidence>
<dbReference type="InterPro" id="IPR050072">
    <property type="entry name" value="Peptidase_M20A"/>
</dbReference>
<evidence type="ECO:0000256" key="4">
    <source>
        <dbReference type="ARBA" id="ARBA00022833"/>
    </source>
</evidence>
<dbReference type="InterPro" id="IPR017150">
    <property type="entry name" value="Pept_M20_glutamate_carboxypep"/>
</dbReference>
<dbReference type="Proteomes" id="UP000198694">
    <property type="component" value="Unassembled WGS sequence"/>
</dbReference>
<accession>A0A1G8WJC6</accession>
<reference evidence="7 8" key="1">
    <citation type="submission" date="2016-10" db="EMBL/GenBank/DDBJ databases">
        <authorList>
            <person name="de Groot N.N."/>
        </authorList>
    </citation>
    <scope>NUCLEOTIDE SEQUENCE [LARGE SCALE GENOMIC DNA]</scope>
    <source>
        <strain evidence="7 8">CGMCC 1.6502</strain>
    </source>
</reference>
<gene>
    <name evidence="7" type="ORF">SAMN05216243_0834</name>
</gene>
<keyword evidence="8" id="KW-1185">Reference proteome</keyword>
<dbReference type="InterPro" id="IPR001261">
    <property type="entry name" value="ArgE/DapE_CS"/>
</dbReference>
<dbReference type="SUPFAM" id="SSF53187">
    <property type="entry name" value="Zn-dependent exopeptidases"/>
    <property type="match status" value="1"/>
</dbReference>
<feature type="domain" description="Peptidase M20 dimerisation" evidence="6">
    <location>
        <begin position="181"/>
        <end position="280"/>
    </location>
</feature>
<keyword evidence="4" id="KW-0862">Zinc</keyword>
<feature type="active site" evidence="5">
    <location>
        <position position="83"/>
    </location>
</feature>
<dbReference type="EMBL" id="FNFL01000001">
    <property type="protein sequence ID" value="SDJ78281.1"/>
    <property type="molecule type" value="Genomic_DNA"/>
</dbReference>
<dbReference type="PANTHER" id="PTHR43808:SF9">
    <property type="entry name" value="BLL0789 PROTEIN"/>
    <property type="match status" value="1"/>
</dbReference>
<dbReference type="PIRSF" id="PIRSF037238">
    <property type="entry name" value="Carboxypeptidase_G2"/>
    <property type="match status" value="1"/>
</dbReference>
<dbReference type="AlphaFoldDB" id="A0A1G8WJC6"/>
<feature type="active site" description="Proton acceptor" evidence="5">
    <location>
        <position position="144"/>
    </location>
</feature>
<keyword evidence="7" id="KW-0645">Protease</keyword>
<dbReference type="InterPro" id="IPR036264">
    <property type="entry name" value="Bact_exopeptidase_dim_dom"/>
</dbReference>
<protein>
    <submittedName>
        <fullName evidence="7">Glutamate carboxypeptidase</fullName>
    </submittedName>
</protein>
<dbReference type="Pfam" id="PF07687">
    <property type="entry name" value="M20_dimer"/>
    <property type="match status" value="1"/>
</dbReference>
<keyword evidence="2" id="KW-0479">Metal-binding</keyword>
<dbReference type="SUPFAM" id="SSF55031">
    <property type="entry name" value="Bacterial exopeptidase dimerisation domain"/>
    <property type="match status" value="1"/>
</dbReference>
<dbReference type="GO" id="GO:0046872">
    <property type="term" value="F:metal ion binding"/>
    <property type="evidence" value="ECO:0007669"/>
    <property type="project" value="UniProtKB-KW"/>
</dbReference>
<organism evidence="7 8">
    <name type="scientific">Sediminibacillus albus</name>
    <dbReference type="NCBI Taxonomy" id="407036"/>
    <lineage>
        <taxon>Bacteria</taxon>
        <taxon>Bacillati</taxon>
        <taxon>Bacillota</taxon>
        <taxon>Bacilli</taxon>
        <taxon>Bacillales</taxon>
        <taxon>Bacillaceae</taxon>
        <taxon>Sediminibacillus</taxon>
    </lineage>
</organism>
<proteinExistence type="predicted"/>
<dbReference type="Pfam" id="PF01546">
    <property type="entry name" value="Peptidase_M20"/>
    <property type="match status" value="1"/>
</dbReference>
<keyword evidence="7" id="KW-0121">Carboxypeptidase</keyword>
<evidence type="ECO:0000259" key="6">
    <source>
        <dbReference type="Pfam" id="PF07687"/>
    </source>
</evidence>
<dbReference type="Gene3D" id="3.40.630.10">
    <property type="entry name" value="Zn peptidases"/>
    <property type="match status" value="1"/>
</dbReference>
<dbReference type="GO" id="GO:0004180">
    <property type="term" value="F:carboxypeptidase activity"/>
    <property type="evidence" value="ECO:0007669"/>
    <property type="project" value="UniProtKB-KW"/>
</dbReference>
<keyword evidence="3" id="KW-0378">Hydrolase</keyword>
<evidence type="ECO:0000256" key="5">
    <source>
        <dbReference type="PIRSR" id="PIRSR037238-1"/>
    </source>
</evidence>
<dbReference type="InterPro" id="IPR002933">
    <property type="entry name" value="Peptidase_M20"/>
</dbReference>
<evidence type="ECO:0000313" key="7">
    <source>
        <dbReference type="EMBL" id="SDJ78281.1"/>
    </source>
</evidence>
<dbReference type="InterPro" id="IPR011650">
    <property type="entry name" value="Peptidase_M20_dimer"/>
</dbReference>
<dbReference type="Gene3D" id="3.30.70.360">
    <property type="match status" value="1"/>
</dbReference>
<evidence type="ECO:0000256" key="1">
    <source>
        <dbReference type="ARBA" id="ARBA00001947"/>
    </source>
</evidence>
<dbReference type="CDD" id="cd03885">
    <property type="entry name" value="M20_CPDG2"/>
    <property type="match status" value="1"/>
</dbReference>